<dbReference type="EMBL" id="CP043431">
    <property type="protein sequence ID" value="QNT64426.1"/>
    <property type="molecule type" value="Genomic_DNA"/>
</dbReference>
<evidence type="ECO:0000313" key="1">
    <source>
        <dbReference type="EMBL" id="QNT64426.1"/>
    </source>
</evidence>
<organism evidence="1 2">
    <name type="scientific">Weissella koreensis</name>
    <dbReference type="NCBI Taxonomy" id="165096"/>
    <lineage>
        <taxon>Bacteria</taxon>
        <taxon>Bacillati</taxon>
        <taxon>Bacillota</taxon>
        <taxon>Bacilli</taxon>
        <taxon>Lactobacillales</taxon>
        <taxon>Lactobacillaceae</taxon>
        <taxon>Weissella</taxon>
    </lineage>
</organism>
<evidence type="ECO:0000313" key="2">
    <source>
        <dbReference type="Proteomes" id="UP000516446"/>
    </source>
</evidence>
<keyword evidence="2" id="KW-1185">Reference proteome</keyword>
<name>A0A7H1MLU0_9LACO</name>
<dbReference type="RefSeq" id="WP_104914572.1">
    <property type="nucleotide sequence ID" value="NZ_CP026847.1"/>
</dbReference>
<reference evidence="1 2" key="1">
    <citation type="submission" date="2019-08" db="EMBL/GenBank/DDBJ databases">
        <authorList>
            <person name="Chang H.C."/>
            <person name="Mun S.Y."/>
        </authorList>
    </citation>
    <scope>NUCLEOTIDE SEQUENCE [LARGE SCALE GENOMIC DNA]</scope>
    <source>
        <strain evidence="1 2">SK</strain>
    </source>
</reference>
<accession>A0A7H1MLU0</accession>
<protein>
    <submittedName>
        <fullName evidence="1">Uncharacterized protein</fullName>
    </submittedName>
</protein>
<proteinExistence type="predicted"/>
<dbReference type="Proteomes" id="UP000516446">
    <property type="component" value="Chromosome"/>
</dbReference>
<dbReference type="AlphaFoldDB" id="A0A7H1MLU0"/>
<sequence>MTKKKALVNTTFGGLGLAPSKFEQIVLDCIKNNPYQEDVTSLGYSGTGMFYTRYIYKELLGEGYSRGSISGAIYRLKLKEFLLNMKKSKGRGKVWYY</sequence>
<gene>
    <name evidence="1" type="ORF">FY536_03610</name>
</gene>